<dbReference type="InParanoid" id="A0A024GT65"/>
<dbReference type="Proteomes" id="UP000053237">
    <property type="component" value="Unassembled WGS sequence"/>
</dbReference>
<evidence type="ECO:0000313" key="2">
    <source>
        <dbReference type="Proteomes" id="UP000053237"/>
    </source>
</evidence>
<accession>A0A024GT65</accession>
<reference evidence="1 2" key="1">
    <citation type="submission" date="2012-05" db="EMBL/GenBank/DDBJ databases">
        <title>Recombination and specialization in a pathogen metapopulation.</title>
        <authorList>
            <person name="Gardiner A."/>
            <person name="Kemen E."/>
            <person name="Schultz-Larsen T."/>
            <person name="MacLean D."/>
            <person name="Van Oosterhout C."/>
            <person name="Jones J.D.G."/>
        </authorList>
    </citation>
    <scope>NUCLEOTIDE SEQUENCE [LARGE SCALE GENOMIC DNA]</scope>
    <source>
        <strain evidence="1 2">Ac Nc2</strain>
    </source>
</reference>
<protein>
    <submittedName>
        <fullName evidence="1">Uncharacterized protein</fullName>
    </submittedName>
</protein>
<dbReference type="EMBL" id="CAIX01000338">
    <property type="protein sequence ID" value="CCI49777.1"/>
    <property type="molecule type" value="Genomic_DNA"/>
</dbReference>
<sequence length="72" mass="8449">MAIDRMLGSIIHHKEPYKARSEQESEMSAKAIQYDKKDTDYKKLVQKYARWYYRPGESTYPSETTGGISRID</sequence>
<proteinExistence type="predicted"/>
<evidence type="ECO:0000313" key="1">
    <source>
        <dbReference type="EMBL" id="CCI49777.1"/>
    </source>
</evidence>
<gene>
    <name evidence="1" type="ORF">BN9_111870</name>
</gene>
<keyword evidence="2" id="KW-1185">Reference proteome</keyword>
<organism evidence="1 2">
    <name type="scientific">Albugo candida</name>
    <dbReference type="NCBI Taxonomy" id="65357"/>
    <lineage>
        <taxon>Eukaryota</taxon>
        <taxon>Sar</taxon>
        <taxon>Stramenopiles</taxon>
        <taxon>Oomycota</taxon>
        <taxon>Peronosporomycetes</taxon>
        <taxon>Albuginales</taxon>
        <taxon>Albuginaceae</taxon>
        <taxon>Albugo</taxon>
    </lineage>
</organism>
<comment type="caution">
    <text evidence="1">The sequence shown here is derived from an EMBL/GenBank/DDBJ whole genome shotgun (WGS) entry which is preliminary data.</text>
</comment>
<dbReference type="AlphaFoldDB" id="A0A024GT65"/>
<name>A0A024GT65_9STRA</name>